<dbReference type="GO" id="GO:0005739">
    <property type="term" value="C:mitochondrion"/>
    <property type="evidence" value="ECO:0007669"/>
    <property type="project" value="UniProtKB-SubCell"/>
</dbReference>
<protein>
    <recommendedName>
        <fullName evidence="4">acetyl-CoA C-acetyltransferase</fullName>
        <ecNumber evidence="4">2.3.1.9</ecNumber>
    </recommendedName>
</protein>
<name>A0A1R2BG88_9CILI</name>
<dbReference type="InterPro" id="IPR020616">
    <property type="entry name" value="Thiolase_N"/>
</dbReference>
<evidence type="ECO:0000256" key="8">
    <source>
        <dbReference type="ARBA" id="ARBA00022958"/>
    </source>
</evidence>
<comment type="caution">
    <text evidence="15">The sequence shown here is derived from an EMBL/GenBank/DDBJ whole genome shotgun (WGS) entry which is preliminary data.</text>
</comment>
<dbReference type="Pfam" id="PF02803">
    <property type="entry name" value="Thiolase_C"/>
    <property type="match status" value="1"/>
</dbReference>
<dbReference type="InterPro" id="IPR020615">
    <property type="entry name" value="Thiolase_acyl_enz_int_AS"/>
</dbReference>
<dbReference type="InterPro" id="IPR020610">
    <property type="entry name" value="Thiolase_AS"/>
</dbReference>
<evidence type="ECO:0000256" key="11">
    <source>
        <dbReference type="PIRSR" id="PIRSR000429-1"/>
    </source>
</evidence>
<keyword evidence="10 12" id="KW-0012">Acyltransferase</keyword>
<sequence>MKRLEIIKQHLNSLEKEICIVAYGRSPIRRALTDFSSISESELAGQTLSQVLKKYQINPKEVEEMYLGKVFTSNNGQAFYKQVLSSAGVGDHISGSTVNKLCASGMKAVSFGALSIACGHSECVVAGGVEKMGITPYILNLRKGIETKVKDTMFHDGFPDAVTKEPPIVIAEQFNKSQNYTLEDLNSYANISCTRAASASKAGKFTEIVPIFIPKSSKKIIADSIKPLKVIEKSVPVLKNGINTAGNSCGTDDGASFVVLCTREKAQKCGWKVLGTIVSFADGEQNAKLFPTSPSIAIKKALKSANLNINQVDYIELNEPFACVVLANSKILNFPIEKINVYGGAISLGHPLGSSGCRIIGTLMSVLKQEGGNIGIAGICNAGGGATAIIVKKE</sequence>
<dbReference type="PROSITE" id="PS00737">
    <property type="entry name" value="THIOLASE_2"/>
    <property type="match status" value="1"/>
</dbReference>
<evidence type="ECO:0000256" key="12">
    <source>
        <dbReference type="RuleBase" id="RU003557"/>
    </source>
</evidence>
<evidence type="ECO:0000256" key="10">
    <source>
        <dbReference type="ARBA" id="ARBA00023315"/>
    </source>
</evidence>
<evidence type="ECO:0000256" key="4">
    <source>
        <dbReference type="ARBA" id="ARBA00012705"/>
    </source>
</evidence>
<dbReference type="GO" id="GO:0046872">
    <property type="term" value="F:metal ion binding"/>
    <property type="evidence" value="ECO:0007669"/>
    <property type="project" value="UniProtKB-KW"/>
</dbReference>
<dbReference type="InterPro" id="IPR020617">
    <property type="entry name" value="Thiolase_C"/>
</dbReference>
<accession>A0A1R2BG88</accession>
<dbReference type="GO" id="GO:0006635">
    <property type="term" value="P:fatty acid beta-oxidation"/>
    <property type="evidence" value="ECO:0007669"/>
    <property type="project" value="TreeGrafter"/>
</dbReference>
<dbReference type="PIRSF" id="PIRSF000429">
    <property type="entry name" value="Ac-CoA_Ac_transf"/>
    <property type="match status" value="1"/>
</dbReference>
<comment type="subunit">
    <text evidence="3">Homotetramer.</text>
</comment>
<feature type="active site" description="Proton acceptor" evidence="11">
    <location>
        <position position="350"/>
    </location>
</feature>
<evidence type="ECO:0000256" key="2">
    <source>
        <dbReference type="ARBA" id="ARBA00010982"/>
    </source>
</evidence>
<keyword evidence="16" id="KW-1185">Reference proteome</keyword>
<evidence type="ECO:0000256" key="6">
    <source>
        <dbReference type="ARBA" id="ARBA00022723"/>
    </source>
</evidence>
<comment type="similarity">
    <text evidence="2 12">Belongs to the thiolase-like superfamily. Thiolase family.</text>
</comment>
<keyword evidence="5 12" id="KW-0808">Transferase</keyword>
<evidence type="ECO:0000256" key="1">
    <source>
        <dbReference type="ARBA" id="ARBA00004173"/>
    </source>
</evidence>
<organism evidence="15 16">
    <name type="scientific">Stentor coeruleus</name>
    <dbReference type="NCBI Taxonomy" id="5963"/>
    <lineage>
        <taxon>Eukaryota</taxon>
        <taxon>Sar</taxon>
        <taxon>Alveolata</taxon>
        <taxon>Ciliophora</taxon>
        <taxon>Postciliodesmatophora</taxon>
        <taxon>Heterotrichea</taxon>
        <taxon>Heterotrichida</taxon>
        <taxon>Stentoridae</taxon>
        <taxon>Stentor</taxon>
    </lineage>
</organism>
<dbReference type="PROSITE" id="PS00098">
    <property type="entry name" value="THIOLASE_1"/>
    <property type="match status" value="1"/>
</dbReference>
<proteinExistence type="inferred from homology"/>
<feature type="domain" description="Thiolase C-terminal" evidence="14">
    <location>
        <begin position="272"/>
        <end position="393"/>
    </location>
</feature>
<dbReference type="InterPro" id="IPR016039">
    <property type="entry name" value="Thiolase-like"/>
</dbReference>
<dbReference type="NCBIfam" id="TIGR01930">
    <property type="entry name" value="AcCoA-C-Actrans"/>
    <property type="match status" value="1"/>
</dbReference>
<feature type="active site" description="Proton acceptor" evidence="11">
    <location>
        <position position="380"/>
    </location>
</feature>
<dbReference type="Gene3D" id="3.40.47.10">
    <property type="match status" value="1"/>
</dbReference>
<dbReference type="EMBL" id="MPUH01000670">
    <property type="protein sequence ID" value="OMJ75760.1"/>
    <property type="molecule type" value="Genomic_DNA"/>
</dbReference>
<evidence type="ECO:0000313" key="15">
    <source>
        <dbReference type="EMBL" id="OMJ75760.1"/>
    </source>
</evidence>
<dbReference type="GO" id="GO:0003985">
    <property type="term" value="F:acetyl-CoA C-acetyltransferase activity"/>
    <property type="evidence" value="ECO:0007669"/>
    <property type="project" value="UniProtKB-EC"/>
</dbReference>
<dbReference type="PANTHER" id="PTHR18919">
    <property type="entry name" value="ACETYL-COA C-ACYLTRANSFERASE"/>
    <property type="match status" value="1"/>
</dbReference>
<feature type="active site" description="Acyl-thioester intermediate" evidence="11">
    <location>
        <position position="102"/>
    </location>
</feature>
<dbReference type="CDD" id="cd00751">
    <property type="entry name" value="thiolase"/>
    <property type="match status" value="1"/>
</dbReference>
<keyword evidence="9" id="KW-0496">Mitochondrion</keyword>
<dbReference type="InterPro" id="IPR020613">
    <property type="entry name" value="Thiolase_CS"/>
</dbReference>
<keyword evidence="6" id="KW-0479">Metal-binding</keyword>
<reference evidence="15 16" key="1">
    <citation type="submission" date="2016-11" db="EMBL/GenBank/DDBJ databases">
        <title>The macronuclear genome of Stentor coeruleus: a giant cell with tiny introns.</title>
        <authorList>
            <person name="Slabodnick M."/>
            <person name="Ruby J.G."/>
            <person name="Reiff S.B."/>
            <person name="Swart E.C."/>
            <person name="Gosai S."/>
            <person name="Prabakaran S."/>
            <person name="Witkowska E."/>
            <person name="Larue G.E."/>
            <person name="Fisher S."/>
            <person name="Freeman R.M."/>
            <person name="Gunawardena J."/>
            <person name="Chu W."/>
            <person name="Stover N.A."/>
            <person name="Gregory B.D."/>
            <person name="Nowacki M."/>
            <person name="Derisi J."/>
            <person name="Roy S.W."/>
            <person name="Marshall W.F."/>
            <person name="Sood P."/>
        </authorList>
    </citation>
    <scope>NUCLEOTIDE SEQUENCE [LARGE SCALE GENOMIC DNA]</scope>
    <source>
        <strain evidence="15">WM001</strain>
    </source>
</reference>
<evidence type="ECO:0000256" key="3">
    <source>
        <dbReference type="ARBA" id="ARBA00011881"/>
    </source>
</evidence>
<evidence type="ECO:0000256" key="7">
    <source>
        <dbReference type="ARBA" id="ARBA00022946"/>
    </source>
</evidence>
<dbReference type="SUPFAM" id="SSF53901">
    <property type="entry name" value="Thiolase-like"/>
    <property type="match status" value="1"/>
</dbReference>
<evidence type="ECO:0000259" key="13">
    <source>
        <dbReference type="Pfam" id="PF00108"/>
    </source>
</evidence>
<feature type="domain" description="Thiolase N-terminal" evidence="13">
    <location>
        <begin position="19"/>
        <end position="263"/>
    </location>
</feature>
<evidence type="ECO:0000259" key="14">
    <source>
        <dbReference type="Pfam" id="PF02803"/>
    </source>
</evidence>
<dbReference type="EC" id="2.3.1.9" evidence="4"/>
<keyword evidence="7" id="KW-0809">Transit peptide</keyword>
<dbReference type="PROSITE" id="PS00099">
    <property type="entry name" value="THIOLASE_3"/>
    <property type="match status" value="1"/>
</dbReference>
<evidence type="ECO:0000256" key="9">
    <source>
        <dbReference type="ARBA" id="ARBA00023128"/>
    </source>
</evidence>
<dbReference type="OrthoDB" id="5404651at2759"/>
<keyword evidence="8" id="KW-0630">Potassium</keyword>
<dbReference type="Proteomes" id="UP000187209">
    <property type="component" value="Unassembled WGS sequence"/>
</dbReference>
<evidence type="ECO:0000313" key="16">
    <source>
        <dbReference type="Proteomes" id="UP000187209"/>
    </source>
</evidence>
<dbReference type="AlphaFoldDB" id="A0A1R2BG88"/>
<evidence type="ECO:0000256" key="5">
    <source>
        <dbReference type="ARBA" id="ARBA00022679"/>
    </source>
</evidence>
<dbReference type="Pfam" id="PF00108">
    <property type="entry name" value="Thiolase_N"/>
    <property type="match status" value="1"/>
</dbReference>
<comment type="subcellular location">
    <subcellularLocation>
        <location evidence="1">Mitochondrion</location>
    </subcellularLocation>
</comment>
<dbReference type="PANTHER" id="PTHR18919:SF156">
    <property type="entry name" value="ACETYL-COA ACETYLTRANSFERASE, MITOCHONDRIAL"/>
    <property type="match status" value="1"/>
</dbReference>
<dbReference type="InterPro" id="IPR002155">
    <property type="entry name" value="Thiolase"/>
</dbReference>
<gene>
    <name evidence="15" type="ORF">SteCoe_25025</name>
</gene>